<dbReference type="Gene3D" id="2.60.40.4070">
    <property type="match status" value="1"/>
</dbReference>
<dbReference type="InterPro" id="IPR025965">
    <property type="entry name" value="FlgD/Vpr_Ig-like"/>
</dbReference>
<accession>A0A1Y3PGZ2</accession>
<feature type="domain" description="FlgD/Vpr Ig-like" evidence="2">
    <location>
        <begin position="325"/>
        <end position="375"/>
    </location>
</feature>
<sequence length="935" mass="103547">MRLEGTVQDPDASDELTLKYTIEGLDGHTGVSFGTITADRTEQTFSYDLMVDQTIPEGTYTLSVWAEDDKGGKSAAVQRNLVVDKTPPTGSLELNNGESQLMALNHPLSVIPYKVTFDDALGVRYVRVSTSGDFTIPGTYIEHDLDGTTSTVEANIQMPLDETVGRTKQVIVQLVDEVGNTSEITGDIFRNLMPTLEANVLPKLSAVYPTFTFVANDNDGDSMAKVEAEIVGPTELNFAVEPLATEWQYDPDVYGALADGSYVARFRVVDEYGLASEWKTVTFVINSGTNSDDFIVIPPQDGQDGSNPPDDMFLKPTLKFNYVTGKTMDNTLVVLNTAGKQVRSLPQGVQGPGVYTVEWDGRDDSGNPVPTGSYRAILRSFDGVNEFEKDVASVKVDMTAPQIAFNMKPHYNSEIPVNVSFRDDVSEMVTGSVKVLDENGVEVATWSAENVLQETFSPPAEGKYRIVATARDDLGNEVEESFEIVYDVTAPEVTVIFPEFVSAPTAMVRITANDPSGIESIQLNGADLTFTDVEGGVRAERTLSLNDGMNEITVNVRDGAGNIKTQNGRITYTSPTPPSSGSQGTTGDGNEPEEKTWEEIVEEIIGLPKDTVVIDLRNPPSEAVIVDSGQNDGTNVKVIADPDTIRNVDLDKALNAEELRELLEDAESRIELQFKRFEDAIGLEIIVIGKDGSVNILRIDIPFTARYTIPEGEDVNEWGVFRLDQETRDWVLVPFAIIDERTLEAQVRTGNIYKAMRLADINVKSWAKREIRLLYNMKGIRVDENFNPKDYMNTNEIVNALSRIATEQQFEGIVEALDVLNLNKPFLTKQELVMLANYVLTTELELTIQNYASKVSISVLREFERNTDESSLKKFADEEDIFPVYRPNLAVAVNYKLLRGEPDYRIHPNKIASKEEAAALLVRYAHFYWIVKHGK</sequence>
<dbReference type="Pfam" id="PF13860">
    <property type="entry name" value="FlgD_ig"/>
    <property type="match status" value="1"/>
</dbReference>
<dbReference type="InterPro" id="IPR013783">
    <property type="entry name" value="Ig-like_fold"/>
</dbReference>
<dbReference type="Gene3D" id="2.60.40.10">
    <property type="entry name" value="Immunoglobulins"/>
    <property type="match status" value="1"/>
</dbReference>
<name>A0A1Y3PGZ2_9BACI</name>
<feature type="compositionally biased region" description="Low complexity" evidence="1">
    <location>
        <begin position="579"/>
        <end position="589"/>
    </location>
</feature>
<comment type="caution">
    <text evidence="3">The sequence shown here is derived from an EMBL/GenBank/DDBJ whole genome shotgun (WGS) entry which is preliminary data.</text>
</comment>
<dbReference type="EMBL" id="LZRT01000087">
    <property type="protein sequence ID" value="OUM86611.1"/>
    <property type="molecule type" value="Genomic_DNA"/>
</dbReference>
<feature type="compositionally biased region" description="Polar residues" evidence="1">
    <location>
        <begin position="563"/>
        <end position="572"/>
    </location>
</feature>
<evidence type="ECO:0000313" key="3">
    <source>
        <dbReference type="EMBL" id="OUM86611.1"/>
    </source>
</evidence>
<evidence type="ECO:0000256" key="1">
    <source>
        <dbReference type="SAM" id="MobiDB-lite"/>
    </source>
</evidence>
<evidence type="ECO:0000313" key="4">
    <source>
        <dbReference type="Proteomes" id="UP000196475"/>
    </source>
</evidence>
<proteinExistence type="predicted"/>
<evidence type="ECO:0000259" key="2">
    <source>
        <dbReference type="Pfam" id="PF13860"/>
    </source>
</evidence>
<dbReference type="Proteomes" id="UP000196475">
    <property type="component" value="Unassembled WGS sequence"/>
</dbReference>
<gene>
    <name evidence="3" type="ORF">BAA01_11420</name>
</gene>
<dbReference type="AlphaFoldDB" id="A0A1Y3PGZ2"/>
<feature type="region of interest" description="Disordered" evidence="1">
    <location>
        <begin position="563"/>
        <end position="594"/>
    </location>
</feature>
<organism evidence="3 4">
    <name type="scientific">Bacillus thermozeamaize</name>
    <dbReference type="NCBI Taxonomy" id="230954"/>
    <lineage>
        <taxon>Bacteria</taxon>
        <taxon>Bacillati</taxon>
        <taxon>Bacillota</taxon>
        <taxon>Bacilli</taxon>
        <taxon>Bacillales</taxon>
        <taxon>Bacillaceae</taxon>
        <taxon>Bacillus</taxon>
    </lineage>
</organism>
<protein>
    <recommendedName>
        <fullName evidence="2">FlgD/Vpr Ig-like domain-containing protein</fullName>
    </recommendedName>
</protein>
<reference evidence="4" key="1">
    <citation type="submission" date="2016-06" db="EMBL/GenBank/DDBJ databases">
        <authorList>
            <person name="Nascimento L."/>
            <person name="Pereira R.V."/>
            <person name="Martins L.F."/>
            <person name="Quaggio R.B."/>
            <person name="Silva A.M."/>
            <person name="Setubal J.C."/>
        </authorList>
    </citation>
    <scope>NUCLEOTIDE SEQUENCE [LARGE SCALE GENOMIC DNA]</scope>
</reference>